<reference evidence="13" key="1">
    <citation type="submission" date="2021-01" db="EMBL/GenBank/DDBJ databases">
        <authorList>
            <person name="Zahm M."/>
            <person name="Roques C."/>
            <person name="Cabau C."/>
            <person name="Klopp C."/>
            <person name="Donnadieu C."/>
            <person name="Jouanno E."/>
            <person name="Lampietro C."/>
            <person name="Louis A."/>
            <person name="Herpin A."/>
            <person name="Echchiki A."/>
            <person name="Berthelot C."/>
            <person name="Parey E."/>
            <person name="Roest-Crollius H."/>
            <person name="Braasch I."/>
            <person name="Postlethwait J."/>
            <person name="Bobe J."/>
            <person name="Montfort J."/>
            <person name="Bouchez O."/>
            <person name="Begum T."/>
            <person name="Mejri S."/>
            <person name="Adams A."/>
            <person name="Chen W.-J."/>
            <person name="Guiguen Y."/>
        </authorList>
    </citation>
    <scope>NUCLEOTIDE SEQUENCE</scope>
    <source>
        <strain evidence="13">YG-15Mar2019-1</strain>
        <tissue evidence="13">Brain</tissue>
    </source>
</reference>
<evidence type="ECO:0000256" key="6">
    <source>
        <dbReference type="ARBA" id="ARBA00057285"/>
    </source>
</evidence>
<evidence type="ECO:0000256" key="5">
    <source>
        <dbReference type="ARBA" id="ARBA00023125"/>
    </source>
</evidence>
<sequence length="978" mass="103887">MEDREALKRQIELLQNLINSHKSVHGDAPSRAGEWWPSGPAPVRGRGSELLPSSSSFPARSGPYSHHATGHWRKKYSLSNRSAPPPGSQVATVRTAPAGADPPGGVASPSLGHTSQAGSSAAAAGSQRVLAPSRKETSGPSAATPFTAGPRGNMGQQGEGEIGTGKVGRGAGPSEAGLTASETATGSVGRTQQHGGEGLPGSGSTGSHQRALKAESVTSLPEGLSLGLQPSLGKGQGLPVETATPPASGRGAALSPRGPEKPTSARACPSAVLHIKPRLQRKPDPAPTLAAPAPLPPPPPPPPSLPAEPSLPCSPSRTVLAPRSKVDTPKPHSLPSPIRSQFTWVKSSGAPARTSTPRVSKSQPSPSPGDTHTASPAHPGRKAPRKTTRYTWVSSSAPLPRKPLSPKALDTPQRATAGSGARKPRSGISNATKQKKGVGSGAGPPASSQAHSSRYSWKAATQGAKNTARGGSVYRWTSEKENGPKGERGPGPPLSRATPSPTTPSPSGFKLRSRMKIIRRRSSGSGSGSGSERRASPGMVMVKSRYSLRRRAQTPSRGPAAARKAQSRGLVSIGRHKLRRLPPSTSPAGLKTGPSSPSLRSPAAQRVIKTRYKIVTRRGSTSPTHTPHLSPALSWRAKRVHFARVLLQSRLRTPPDRSPASQQWRGRSMRWIGGALYRVSANKLCRTVSTGTPGSTLTPRHRAGRWSGPPEGLSPSSLCRASVGRQVSRWAPSRAVQRSLAIVRHARQRKQQNRQYCMYYNRFRKCNRGQDCPYIHDPDKVAVCTRFLRGTCKQTDGTCPFSHKVSKEKMPVCSYFLKGVCSNSSCPYSHVYVSRTAAVCQDFVRGYCPQGEKCKKKHTLMCPDFSSTGTCPHGSKCKLQHRQRAKRARTGQNPGPTKRARTQDALRRCERSERTPSAPSECPQAGAETSASGPEKLPSFILLSSSPEPPEREESESDTPTAAGSEVVEKKLQIKPRF</sequence>
<feature type="zinc finger region" description="C3H1-type" evidence="10">
    <location>
        <begin position="862"/>
        <end position="884"/>
    </location>
</feature>
<keyword evidence="1 10" id="KW-0479">Metal-binding</keyword>
<evidence type="ECO:0000256" key="9">
    <source>
        <dbReference type="ARBA" id="ARBA00079564"/>
    </source>
</evidence>
<feature type="compositionally biased region" description="Polar residues" evidence="11">
    <location>
        <begin position="353"/>
        <end position="374"/>
    </location>
</feature>
<dbReference type="InterPro" id="IPR000571">
    <property type="entry name" value="Znf_CCCH"/>
</dbReference>
<dbReference type="EMBL" id="JAFDVH010000002">
    <property type="protein sequence ID" value="KAG7488295.1"/>
    <property type="molecule type" value="Genomic_DNA"/>
</dbReference>
<feature type="zinc finger region" description="C3H1-type" evidence="10">
    <location>
        <begin position="834"/>
        <end position="861"/>
    </location>
</feature>
<dbReference type="GO" id="GO:0008270">
    <property type="term" value="F:zinc ion binding"/>
    <property type="evidence" value="ECO:0007669"/>
    <property type="project" value="UniProtKB-KW"/>
</dbReference>
<dbReference type="AlphaFoldDB" id="A0A9D3QEE8"/>
<feature type="region of interest" description="Disordered" evidence="11">
    <location>
        <begin position="690"/>
        <end position="717"/>
    </location>
</feature>
<dbReference type="PANTHER" id="PTHR46156:SF1">
    <property type="entry name" value="ZINC FINGER CCCH DOMAIN-CONTAINING PROTEIN 3"/>
    <property type="match status" value="1"/>
</dbReference>
<keyword evidence="3 10" id="KW-0863">Zinc-finger</keyword>
<evidence type="ECO:0000256" key="11">
    <source>
        <dbReference type="SAM" id="MobiDB-lite"/>
    </source>
</evidence>
<feature type="compositionally biased region" description="Basic and acidic residues" evidence="11">
    <location>
        <begin position="477"/>
        <end position="488"/>
    </location>
</feature>
<feature type="region of interest" description="Disordered" evidence="11">
    <location>
        <begin position="23"/>
        <end position="603"/>
    </location>
</feature>
<evidence type="ECO:0000313" key="14">
    <source>
        <dbReference type="Proteomes" id="UP001046870"/>
    </source>
</evidence>
<feature type="compositionally biased region" description="Gly residues" evidence="11">
    <location>
        <begin position="155"/>
        <end position="171"/>
    </location>
</feature>
<dbReference type="FunFam" id="4.10.1000.10:FF:000022">
    <property type="entry name" value="Zinc finger CCCH domain-containing protein 7"/>
    <property type="match status" value="1"/>
</dbReference>
<feature type="compositionally biased region" description="Gly residues" evidence="11">
    <location>
        <begin position="195"/>
        <end position="204"/>
    </location>
</feature>
<feature type="compositionally biased region" description="Low complexity" evidence="11">
    <location>
        <begin position="307"/>
        <end position="316"/>
    </location>
</feature>
<feature type="compositionally biased region" description="Basic residues" evidence="11">
    <location>
        <begin position="511"/>
        <end position="522"/>
    </location>
</feature>
<feature type="domain" description="C3H1-type" evidence="12">
    <location>
        <begin position="751"/>
        <end position="779"/>
    </location>
</feature>
<dbReference type="PANTHER" id="PTHR46156">
    <property type="entry name" value="CCCH ZINGC FINGER"/>
    <property type="match status" value="1"/>
</dbReference>
<feature type="zinc finger region" description="C3H1-type" evidence="10">
    <location>
        <begin position="783"/>
        <end position="806"/>
    </location>
</feature>
<feature type="domain" description="C3H1-type" evidence="12">
    <location>
        <begin position="807"/>
        <end position="833"/>
    </location>
</feature>
<evidence type="ECO:0000256" key="10">
    <source>
        <dbReference type="PROSITE-ProRule" id="PRU00723"/>
    </source>
</evidence>
<protein>
    <recommendedName>
        <fullName evidence="8">Zinc finger CCCH domain-containing protein 3</fullName>
    </recommendedName>
    <alternativeName>
        <fullName evidence="9">Smad-interacting CPSF-like factor</fullName>
    </alternativeName>
</protein>
<feature type="compositionally biased region" description="Low complexity" evidence="11">
    <location>
        <begin position="96"/>
        <end position="105"/>
    </location>
</feature>
<gene>
    <name evidence="13" type="ORF">MATL_G00033120</name>
</gene>
<feature type="domain" description="C3H1-type" evidence="12">
    <location>
        <begin position="783"/>
        <end position="806"/>
    </location>
</feature>
<evidence type="ECO:0000256" key="7">
    <source>
        <dbReference type="ARBA" id="ARBA00064187"/>
    </source>
</evidence>
<feature type="compositionally biased region" description="Basic and acidic residues" evidence="11">
    <location>
        <begin position="901"/>
        <end position="914"/>
    </location>
</feature>
<dbReference type="SMART" id="SM00356">
    <property type="entry name" value="ZnF_C3H1"/>
    <property type="match status" value="5"/>
</dbReference>
<dbReference type="OrthoDB" id="3247158at2759"/>
<keyword evidence="4 10" id="KW-0862">Zinc</keyword>
<evidence type="ECO:0000256" key="4">
    <source>
        <dbReference type="ARBA" id="ARBA00022833"/>
    </source>
</evidence>
<name>A0A9D3QEE8_MEGAT</name>
<comment type="function">
    <text evidence="6">Required for the export of polyadenylated mRNAs from the nucleus. Enhances ACVR1B-induced SMAD-dependent transcription. Binds to single-stranded DNA but not to double-stranded DNA in vitro. Involved in RNA cleavage.</text>
</comment>
<feature type="compositionally biased region" description="Pro residues" evidence="11">
    <location>
        <begin position="293"/>
        <end position="306"/>
    </location>
</feature>
<dbReference type="GO" id="GO:0005634">
    <property type="term" value="C:nucleus"/>
    <property type="evidence" value="ECO:0007669"/>
    <property type="project" value="TreeGrafter"/>
</dbReference>
<organism evidence="13 14">
    <name type="scientific">Megalops atlanticus</name>
    <name type="common">Tarpon</name>
    <name type="synonym">Clupea gigantea</name>
    <dbReference type="NCBI Taxonomy" id="7932"/>
    <lineage>
        <taxon>Eukaryota</taxon>
        <taxon>Metazoa</taxon>
        <taxon>Chordata</taxon>
        <taxon>Craniata</taxon>
        <taxon>Vertebrata</taxon>
        <taxon>Euteleostomi</taxon>
        <taxon>Actinopterygii</taxon>
        <taxon>Neopterygii</taxon>
        <taxon>Teleostei</taxon>
        <taxon>Elopiformes</taxon>
        <taxon>Megalopidae</taxon>
        <taxon>Megalops</taxon>
    </lineage>
</organism>
<dbReference type="Gene3D" id="4.10.1000.10">
    <property type="entry name" value="Zinc finger, CCCH-type"/>
    <property type="match status" value="2"/>
</dbReference>
<feature type="region of interest" description="Disordered" evidence="11">
    <location>
        <begin position="882"/>
        <end position="978"/>
    </location>
</feature>
<feature type="zinc finger region" description="C3H1-type" evidence="10">
    <location>
        <begin position="751"/>
        <end position="779"/>
    </location>
</feature>
<accession>A0A9D3QEE8</accession>
<comment type="caution">
    <text evidence="13">The sequence shown here is derived from an EMBL/GenBank/DDBJ whole genome shotgun (WGS) entry which is preliminary data.</text>
</comment>
<keyword evidence="2" id="KW-0677">Repeat</keyword>
<feature type="domain" description="C3H1-type" evidence="12">
    <location>
        <begin position="862"/>
        <end position="884"/>
    </location>
</feature>
<evidence type="ECO:0000259" key="12">
    <source>
        <dbReference type="PROSITE" id="PS50103"/>
    </source>
</evidence>
<feature type="compositionally biased region" description="Polar residues" evidence="11">
    <location>
        <begin position="180"/>
        <end position="194"/>
    </location>
</feature>
<keyword evidence="14" id="KW-1185">Reference proteome</keyword>
<evidence type="ECO:0000256" key="2">
    <source>
        <dbReference type="ARBA" id="ARBA00022737"/>
    </source>
</evidence>
<evidence type="ECO:0000313" key="13">
    <source>
        <dbReference type="EMBL" id="KAG7488295.1"/>
    </source>
</evidence>
<dbReference type="Proteomes" id="UP001046870">
    <property type="component" value="Chromosome 2"/>
</dbReference>
<evidence type="ECO:0000256" key="3">
    <source>
        <dbReference type="ARBA" id="ARBA00022771"/>
    </source>
</evidence>
<comment type="subunit">
    <text evidence="7">Interacts with SMAD1, SMAD3, SMAD4, CPSF2 and CPSF3.</text>
</comment>
<dbReference type="FunFam" id="4.10.1000.10:FF:000008">
    <property type="entry name" value="zinc finger CCCH domain-containing protein 3"/>
    <property type="match status" value="1"/>
</dbReference>
<feature type="compositionally biased region" description="Low complexity" evidence="11">
    <location>
        <begin position="115"/>
        <end position="127"/>
    </location>
</feature>
<evidence type="ECO:0000256" key="1">
    <source>
        <dbReference type="ARBA" id="ARBA00022723"/>
    </source>
</evidence>
<feature type="domain" description="C3H1-type" evidence="12">
    <location>
        <begin position="834"/>
        <end position="861"/>
    </location>
</feature>
<evidence type="ECO:0000256" key="8">
    <source>
        <dbReference type="ARBA" id="ARBA00071600"/>
    </source>
</evidence>
<dbReference type="PROSITE" id="PS50103">
    <property type="entry name" value="ZF_C3H1"/>
    <property type="match status" value="5"/>
</dbReference>
<keyword evidence="5" id="KW-0238">DNA-binding</keyword>
<feature type="compositionally biased region" description="Basic residues" evidence="11">
    <location>
        <begin position="379"/>
        <end position="388"/>
    </location>
</feature>
<feature type="zinc finger region" description="C3H1-type" evidence="10">
    <location>
        <begin position="807"/>
        <end position="833"/>
    </location>
</feature>
<feature type="compositionally biased region" description="Low complexity" evidence="11">
    <location>
        <begin position="443"/>
        <end position="453"/>
    </location>
</feature>
<feature type="compositionally biased region" description="Low complexity" evidence="11">
    <location>
        <begin position="707"/>
        <end position="717"/>
    </location>
</feature>
<proteinExistence type="predicted"/>
<dbReference type="GO" id="GO:0003677">
    <property type="term" value="F:DNA binding"/>
    <property type="evidence" value="ECO:0007669"/>
    <property type="project" value="UniProtKB-KW"/>
</dbReference>